<feature type="region of interest" description="Disordered" evidence="3">
    <location>
        <begin position="46"/>
        <end position="101"/>
    </location>
</feature>
<comment type="function">
    <text evidence="1">Essential for spermiogenesis.</text>
</comment>
<gene>
    <name evidence="4" type="primary">MEIG1</name>
</gene>
<dbReference type="GO" id="GO:0005634">
    <property type="term" value="C:nucleus"/>
    <property type="evidence" value="ECO:0007669"/>
    <property type="project" value="InterPro"/>
</dbReference>
<dbReference type="OrthoDB" id="10023051at2759"/>
<dbReference type="InterPro" id="IPR020186">
    <property type="entry name" value="Meiosis-expressed_gene_1"/>
</dbReference>
<accession>A0A1P8YWJ3</accession>
<feature type="compositionally biased region" description="Polar residues" evidence="3">
    <location>
        <begin position="70"/>
        <end position="86"/>
    </location>
</feature>
<evidence type="ECO:0000256" key="2">
    <source>
        <dbReference type="ARBA" id="ARBA00008514"/>
    </source>
</evidence>
<dbReference type="PANTHER" id="PTHR17008">
    <property type="entry name" value="MEIOSIS-EXPRESSED GENE 1 PROTEIN"/>
    <property type="match status" value="1"/>
</dbReference>
<dbReference type="EMBL" id="KX284745">
    <property type="protein sequence ID" value="AQA28574.1"/>
    <property type="molecule type" value="mRNA"/>
</dbReference>
<sequence>MASSDVKPKSVSHAKKWSEEIENLYRFQQAGYRDETEYRQVKQVSMARKFPRSNGNDQVESQEEKKVQRCQGTSKGKMSRSQQAKEQLSCPKDCPISSSSAPDVRKRHWLYCFLTGSDGFQIICSWPQEGRGL</sequence>
<comment type="similarity">
    <text evidence="2">Belongs to the MEIG1 family.</text>
</comment>
<evidence type="ECO:0000256" key="1">
    <source>
        <dbReference type="ARBA" id="ARBA00003351"/>
    </source>
</evidence>
<organism evidence="4">
    <name type="scientific">Homo sapiens</name>
    <name type="common">Human</name>
    <dbReference type="NCBI Taxonomy" id="9606"/>
    <lineage>
        <taxon>Eukaryota</taxon>
        <taxon>Metazoa</taxon>
        <taxon>Chordata</taxon>
        <taxon>Craniata</taxon>
        <taxon>Vertebrata</taxon>
        <taxon>Euteleostomi</taxon>
        <taxon>Mammalia</taxon>
        <taxon>Eutheria</taxon>
        <taxon>Euarchontoglires</taxon>
        <taxon>Primates</taxon>
        <taxon>Haplorrhini</taxon>
        <taxon>Catarrhini</taxon>
        <taxon>Hominidae</taxon>
        <taxon>Homo</taxon>
    </lineage>
</organism>
<dbReference type="Pfam" id="PF15163">
    <property type="entry name" value="Meiosis_expr"/>
    <property type="match status" value="1"/>
</dbReference>
<evidence type="ECO:0000313" key="4">
    <source>
        <dbReference type="EMBL" id="AQA28574.1"/>
    </source>
</evidence>
<evidence type="ECO:0000256" key="3">
    <source>
        <dbReference type="SAM" id="MobiDB-lite"/>
    </source>
</evidence>
<reference evidence="4" key="1">
    <citation type="submission" date="2016-05" db="EMBL/GenBank/DDBJ databases">
        <title>Conserved Function of Human Meiosis Expressed Gene 1 in Binding to Human Parkin Co-Regulated Gene.</title>
        <authorList>
            <person name="Li W."/>
            <person name="Zhang Z."/>
        </authorList>
    </citation>
    <scope>NUCLEOTIDE SEQUENCE</scope>
</reference>
<name>A0A1P8YWJ3_HUMAN</name>
<dbReference type="PANTHER" id="PTHR17008:SF1">
    <property type="entry name" value="MEIOSIS EXPRESSED GENE 1 PROTEIN HOMOLOG"/>
    <property type="match status" value="1"/>
</dbReference>
<protein>
    <submittedName>
        <fullName evidence="4">Long meiosis expressed gene 1 protein isoform</fullName>
    </submittedName>
</protein>
<dbReference type="AlphaFoldDB" id="A0A1P8YWJ3"/>
<proteinExistence type="evidence at transcript level"/>